<keyword evidence="17" id="KW-0175">Coiled coil</keyword>
<comment type="subcellular location">
    <subcellularLocation>
        <location evidence="1">Cell inner membrane</location>
        <topology evidence="1">Single-pass membrane protein</topology>
    </subcellularLocation>
    <subcellularLocation>
        <location evidence="15">Cell membrane</location>
        <topology evidence="15">Single-pass membrane protein</topology>
    </subcellularLocation>
</comment>
<evidence type="ECO:0000256" key="8">
    <source>
        <dbReference type="ARBA" id="ARBA00022989"/>
    </source>
</evidence>
<evidence type="ECO:0000256" key="3">
    <source>
        <dbReference type="ARBA" id="ARBA00022448"/>
    </source>
</evidence>
<evidence type="ECO:0000256" key="17">
    <source>
        <dbReference type="SAM" id="Coils"/>
    </source>
</evidence>
<dbReference type="GO" id="GO:0045259">
    <property type="term" value="C:proton-transporting ATP synthase complex"/>
    <property type="evidence" value="ECO:0007669"/>
    <property type="project" value="UniProtKB-KW"/>
</dbReference>
<dbReference type="GO" id="GO:0046961">
    <property type="term" value="F:proton-transporting ATPase activity, rotational mechanism"/>
    <property type="evidence" value="ECO:0007669"/>
    <property type="project" value="TreeGrafter"/>
</dbReference>
<proteinExistence type="inferred from homology"/>
<organism evidence="18 19">
    <name type="scientific">Methylocystis heyeri</name>
    <dbReference type="NCBI Taxonomy" id="391905"/>
    <lineage>
        <taxon>Bacteria</taxon>
        <taxon>Pseudomonadati</taxon>
        <taxon>Pseudomonadota</taxon>
        <taxon>Alphaproteobacteria</taxon>
        <taxon>Hyphomicrobiales</taxon>
        <taxon>Methylocystaceae</taxon>
        <taxon>Methylocystis</taxon>
    </lineage>
</organism>
<keyword evidence="7 15" id="KW-0375">Hydrogen ion transport</keyword>
<keyword evidence="19" id="KW-1185">Reference proteome</keyword>
<dbReference type="GO" id="GO:0005886">
    <property type="term" value="C:plasma membrane"/>
    <property type="evidence" value="ECO:0007669"/>
    <property type="project" value="UniProtKB-SubCell"/>
</dbReference>
<keyword evidence="8 15" id="KW-1133">Transmembrane helix</keyword>
<evidence type="ECO:0000256" key="6">
    <source>
        <dbReference type="ARBA" id="ARBA00022692"/>
    </source>
</evidence>
<keyword evidence="5 15" id="KW-0138">CF(0)</keyword>
<evidence type="ECO:0000313" key="19">
    <source>
        <dbReference type="Proteomes" id="UP000309061"/>
    </source>
</evidence>
<dbReference type="OrthoDB" id="8479836at2"/>
<dbReference type="GO" id="GO:0046933">
    <property type="term" value="F:proton-transporting ATP synthase activity, rotational mechanism"/>
    <property type="evidence" value="ECO:0007669"/>
    <property type="project" value="UniProtKB-UniRule"/>
</dbReference>
<dbReference type="Proteomes" id="UP000309061">
    <property type="component" value="Chromosome"/>
</dbReference>
<comment type="subunit">
    <text evidence="14 15">F-type ATPases have 2 components, F(1) - the catalytic core - and F(0) - the membrane proton channel. F(1) has five subunits: alpha(3), beta(3), gamma(1), delta(1), epsilon(1). F(0) has three main subunits: a(1), b(2) and c(10-14). The alpha and beta chains form an alternating ring which encloses part of the gamma chain. F(1) is attached to F(0) by a central stalk formed by the gamma and epsilon chains, while a peripheral stalk is formed by the delta and b chains.</text>
</comment>
<dbReference type="Pfam" id="PF00430">
    <property type="entry name" value="ATP-synt_B"/>
    <property type="match status" value="1"/>
</dbReference>
<accession>A0A6B8KL65</accession>
<keyword evidence="9 15" id="KW-0406">Ion transport</keyword>
<protein>
    <recommendedName>
        <fullName evidence="15">ATP synthase subunit b</fullName>
    </recommendedName>
    <alternativeName>
        <fullName evidence="15">ATP synthase F(0) sector subunit b</fullName>
    </alternativeName>
    <alternativeName>
        <fullName evidence="15">ATPase subunit I</fullName>
    </alternativeName>
    <alternativeName>
        <fullName evidence="15">F-type ATPase subunit b</fullName>
        <shortName evidence="15">F-ATPase subunit b</shortName>
    </alternativeName>
</protein>
<name>A0A6B8KL65_9HYPH</name>
<gene>
    <name evidence="15" type="primary">atpF</name>
    <name evidence="18" type="ORF">H2LOC_019620</name>
</gene>
<keyword evidence="6 15" id="KW-0812">Transmembrane</keyword>
<dbReference type="CDD" id="cd06503">
    <property type="entry name" value="ATP-synt_Fo_b"/>
    <property type="match status" value="1"/>
</dbReference>
<keyword evidence="11 15" id="KW-0066">ATP synthesis</keyword>
<evidence type="ECO:0000256" key="9">
    <source>
        <dbReference type="ARBA" id="ARBA00023065"/>
    </source>
</evidence>
<dbReference type="EMBL" id="CP046052">
    <property type="protein sequence ID" value="QGM47705.1"/>
    <property type="molecule type" value="Genomic_DNA"/>
</dbReference>
<comment type="function">
    <text evidence="12 15">F(1)F(0) ATP synthase produces ATP from ADP in the presence of a proton or sodium gradient. F-type ATPases consist of two structural domains, F(1) containing the extramembraneous catalytic core and F(0) containing the membrane proton channel, linked together by a central stalk and a peripheral stalk. During catalysis, ATP synthesis in the catalytic domain of F(1) is coupled via a rotary mechanism of the central stalk subunits to proton translocation.</text>
</comment>
<keyword evidence="4 15" id="KW-1003">Cell membrane</keyword>
<evidence type="ECO:0000256" key="13">
    <source>
        <dbReference type="ARBA" id="ARBA00025614"/>
    </source>
</evidence>
<evidence type="ECO:0000256" key="12">
    <source>
        <dbReference type="ARBA" id="ARBA00025198"/>
    </source>
</evidence>
<feature type="coiled-coil region" evidence="17">
    <location>
        <begin position="33"/>
        <end position="78"/>
    </location>
</feature>
<sequence length="160" mass="16929">MMLDAELFVLAGFGLFLAVLFKVGAPGKLIGALDARSNRISNELAEAEKLRSEAEALLASFEKKRAEAEAEAAAIVASARAEADMMAAESRKRLEEFVARGEKQIRDKIAQAEASAIAEVRSAAADTASRVAEAVLRGGVNGGKDFVADGIRELRSLTAH</sequence>
<dbReference type="RefSeq" id="WP_136494359.1">
    <property type="nucleotide sequence ID" value="NZ_CP046052.1"/>
</dbReference>
<dbReference type="PANTHER" id="PTHR33445">
    <property type="entry name" value="ATP SYNTHASE SUBUNIT B', CHLOROPLASTIC"/>
    <property type="match status" value="1"/>
</dbReference>
<evidence type="ECO:0000256" key="7">
    <source>
        <dbReference type="ARBA" id="ARBA00022781"/>
    </source>
</evidence>
<dbReference type="PANTHER" id="PTHR33445:SF1">
    <property type="entry name" value="ATP SYNTHASE SUBUNIT B"/>
    <property type="match status" value="1"/>
</dbReference>
<evidence type="ECO:0000256" key="15">
    <source>
        <dbReference type="HAMAP-Rule" id="MF_01398"/>
    </source>
</evidence>
<evidence type="ECO:0000256" key="4">
    <source>
        <dbReference type="ARBA" id="ARBA00022475"/>
    </source>
</evidence>
<evidence type="ECO:0000256" key="2">
    <source>
        <dbReference type="ARBA" id="ARBA00005513"/>
    </source>
</evidence>
<evidence type="ECO:0000256" key="10">
    <source>
        <dbReference type="ARBA" id="ARBA00023136"/>
    </source>
</evidence>
<evidence type="ECO:0000256" key="5">
    <source>
        <dbReference type="ARBA" id="ARBA00022547"/>
    </source>
</evidence>
<evidence type="ECO:0000313" key="18">
    <source>
        <dbReference type="EMBL" id="QGM47705.1"/>
    </source>
</evidence>
<evidence type="ECO:0000256" key="16">
    <source>
        <dbReference type="RuleBase" id="RU003848"/>
    </source>
</evidence>
<comment type="similarity">
    <text evidence="2 15 16">Belongs to the ATPase B chain family.</text>
</comment>
<evidence type="ECO:0000256" key="1">
    <source>
        <dbReference type="ARBA" id="ARBA00004377"/>
    </source>
</evidence>
<evidence type="ECO:0000256" key="11">
    <source>
        <dbReference type="ARBA" id="ARBA00023310"/>
    </source>
</evidence>
<keyword evidence="10 15" id="KW-0472">Membrane</keyword>
<keyword evidence="3 15" id="KW-0813">Transport</keyword>
<evidence type="ECO:0000256" key="14">
    <source>
        <dbReference type="ARBA" id="ARBA00025830"/>
    </source>
</evidence>
<reference evidence="18 19" key="1">
    <citation type="submission" date="2019-11" db="EMBL/GenBank/DDBJ databases">
        <title>The genome sequence of Methylocystis heyeri.</title>
        <authorList>
            <person name="Oshkin I.Y."/>
            <person name="Miroshnikov K."/>
            <person name="Dedysh S.N."/>
        </authorList>
    </citation>
    <scope>NUCLEOTIDE SEQUENCE [LARGE SCALE GENOMIC DNA]</scope>
    <source>
        <strain evidence="18 19">H2</strain>
    </source>
</reference>
<dbReference type="KEGG" id="mhey:H2LOC_019620"/>
<dbReference type="AlphaFoldDB" id="A0A6B8KL65"/>
<dbReference type="InterPro" id="IPR002146">
    <property type="entry name" value="ATP_synth_b/b'su_bac/chlpt"/>
</dbReference>
<dbReference type="InterPro" id="IPR050059">
    <property type="entry name" value="ATP_synthase_B_chain"/>
</dbReference>
<comment type="function">
    <text evidence="13">Component of the F(0) channel, it forms part of the peripheral stalk, linking F(1) to F(0). The b'-subunit is a diverged and duplicated form of b found in plants and photosynthetic bacteria.</text>
</comment>
<dbReference type="HAMAP" id="MF_01398">
    <property type="entry name" value="ATP_synth_b_bprime"/>
    <property type="match status" value="1"/>
</dbReference>